<sequence>MTVTLGEVMAKLEAMGTEQTKKTFLRHGAQEPLFGVKIGDLKKLVKEVKKDQQLARALFDTGNSDAMYLAGLTVDPSAMTKELLQSWAQKAHWHMIVECTVAGVTAESPYALELAREWMTSSEELIATCGWSTYLHYISITSDEKLDIEELRGMLALVESTVHQERNRVRYAMNQFVIVVGSYVLALHDEAIRVAEAIGKVKVNMGETACKVPEAAAYIRKVEAAGKLGAKRKTCIC</sequence>
<evidence type="ECO:0000313" key="1">
    <source>
        <dbReference type="EMBL" id="EPY05955.1"/>
    </source>
</evidence>
<dbReference type="PANTHER" id="PTHR41291">
    <property type="entry name" value="DNA ALKYLATION REPAIR PROTEIN"/>
    <property type="match status" value="1"/>
</dbReference>
<protein>
    <recommendedName>
        <fullName evidence="3">DNA alkylation repair enzyme</fullName>
    </recommendedName>
</protein>
<dbReference type="Gene3D" id="1.25.10.90">
    <property type="match status" value="1"/>
</dbReference>
<evidence type="ECO:0000313" key="2">
    <source>
        <dbReference type="Proteomes" id="UP000015344"/>
    </source>
</evidence>
<proteinExistence type="predicted"/>
<dbReference type="PATRIC" id="fig|1117108.3.peg.3688"/>
<accession>S9U646</accession>
<dbReference type="InterPro" id="IPR016024">
    <property type="entry name" value="ARM-type_fold"/>
</dbReference>
<reference evidence="1 2" key="1">
    <citation type="submission" date="2013-05" db="EMBL/GenBank/DDBJ databases">
        <authorList>
            <person name="Strain E.A."/>
            <person name="Brown E."/>
            <person name="Allard M.W."/>
            <person name="Luo Y.L."/>
        </authorList>
    </citation>
    <scope>NUCLEOTIDE SEQUENCE [LARGE SCALE GENOMIC DNA]</scope>
    <source>
        <strain evidence="1 2">TS-15</strain>
    </source>
</reference>
<dbReference type="PANTHER" id="PTHR41291:SF1">
    <property type="entry name" value="DNA ALKYLATION REPAIR PROTEIN"/>
    <property type="match status" value="1"/>
</dbReference>
<comment type="caution">
    <text evidence="1">The sequence shown here is derived from an EMBL/GenBank/DDBJ whole genome shotgun (WGS) entry which is preliminary data.</text>
</comment>
<dbReference type="EMBL" id="ATMT01000060">
    <property type="protein sequence ID" value="EPY05955.1"/>
    <property type="molecule type" value="Genomic_DNA"/>
</dbReference>
<dbReference type="AlphaFoldDB" id="S9U646"/>
<dbReference type="Pfam" id="PF08713">
    <property type="entry name" value="DNA_alkylation"/>
    <property type="match status" value="1"/>
</dbReference>
<dbReference type="CDD" id="cd06561">
    <property type="entry name" value="AlkD_like"/>
    <property type="match status" value="1"/>
</dbReference>
<dbReference type="SUPFAM" id="SSF48371">
    <property type="entry name" value="ARM repeat"/>
    <property type="match status" value="1"/>
</dbReference>
<name>S9U646_PAEAL</name>
<dbReference type="eggNOG" id="COG4912">
    <property type="taxonomic scope" value="Bacteria"/>
</dbReference>
<dbReference type="InterPro" id="IPR014825">
    <property type="entry name" value="DNA_alkylation"/>
</dbReference>
<dbReference type="Proteomes" id="UP000015344">
    <property type="component" value="Unassembled WGS sequence"/>
</dbReference>
<evidence type="ECO:0008006" key="3">
    <source>
        <dbReference type="Google" id="ProtNLM"/>
    </source>
</evidence>
<organism evidence="1 2">
    <name type="scientific">Paenibacillus alvei TS-15</name>
    <dbReference type="NCBI Taxonomy" id="1117108"/>
    <lineage>
        <taxon>Bacteria</taxon>
        <taxon>Bacillati</taxon>
        <taxon>Bacillota</taxon>
        <taxon>Bacilli</taxon>
        <taxon>Bacillales</taxon>
        <taxon>Paenibacillaceae</taxon>
        <taxon>Paenibacillus</taxon>
    </lineage>
</organism>
<gene>
    <name evidence="1" type="ORF">PAALTS15_17901</name>
</gene>